<evidence type="ECO:0000256" key="1">
    <source>
        <dbReference type="SAM" id="SignalP"/>
    </source>
</evidence>
<evidence type="ECO:0000313" key="3">
    <source>
        <dbReference type="Proteomes" id="UP000033882"/>
    </source>
</evidence>
<reference evidence="2 3" key="1">
    <citation type="journal article" date="2015" name="Nature">
        <title>rRNA introns, odd ribosomes, and small enigmatic genomes across a large radiation of phyla.</title>
        <authorList>
            <person name="Brown C.T."/>
            <person name="Hug L.A."/>
            <person name="Thomas B.C."/>
            <person name="Sharon I."/>
            <person name="Castelle C.J."/>
            <person name="Singh A."/>
            <person name="Wilkins M.J."/>
            <person name="Williams K.H."/>
            <person name="Banfield J.F."/>
        </authorList>
    </citation>
    <scope>NUCLEOTIDE SEQUENCE [LARGE SCALE GENOMIC DNA]</scope>
</reference>
<dbReference type="EMBL" id="LCPB01000001">
    <property type="protein sequence ID" value="KKU90524.1"/>
    <property type="molecule type" value="Genomic_DNA"/>
</dbReference>
<feature type="non-terminal residue" evidence="2">
    <location>
        <position position="78"/>
    </location>
</feature>
<organism evidence="2 3">
    <name type="scientific">Candidatus Wolfebacteria bacterium GW2011_GWA2_47_9b</name>
    <dbReference type="NCBI Taxonomy" id="1619005"/>
    <lineage>
        <taxon>Bacteria</taxon>
        <taxon>Candidatus Wolfeibacteriota</taxon>
    </lineage>
</organism>
<feature type="signal peptide" evidence="1">
    <location>
        <begin position="1"/>
        <end position="31"/>
    </location>
</feature>
<feature type="chain" id="PRO_5002539957" evidence="1">
    <location>
        <begin position="32"/>
        <end position="78"/>
    </location>
</feature>
<comment type="caution">
    <text evidence="2">The sequence shown here is derived from an EMBL/GenBank/DDBJ whole genome shotgun (WGS) entry which is preliminary data.</text>
</comment>
<accession>A0A0G1U8W1</accession>
<proteinExistence type="predicted"/>
<sequence>MSKIKSLFQVLILVALIGTASSALPINSAMAEADTTAPTISAISFANKTGTVTDSGIALNLFEATDADLATAGSITVS</sequence>
<keyword evidence="1" id="KW-0732">Signal</keyword>
<gene>
    <name evidence="2" type="ORF">UY19_C0001G0001</name>
</gene>
<name>A0A0G1U8W1_9BACT</name>
<dbReference type="AlphaFoldDB" id="A0A0G1U8W1"/>
<evidence type="ECO:0000313" key="2">
    <source>
        <dbReference type="EMBL" id="KKU90524.1"/>
    </source>
</evidence>
<dbReference type="Proteomes" id="UP000033882">
    <property type="component" value="Unassembled WGS sequence"/>
</dbReference>
<protein>
    <submittedName>
        <fullName evidence="2">Uncharacterized protein</fullName>
    </submittedName>
</protein>